<dbReference type="eggNOG" id="COG2198">
    <property type="taxonomic scope" value="Bacteria"/>
</dbReference>
<dbReference type="InterPro" id="IPR008207">
    <property type="entry name" value="Sig_transdc_His_kin_Hpt_dom"/>
</dbReference>
<keyword evidence="1" id="KW-0902">Two-component regulatory system</keyword>
<dbReference type="GO" id="GO:0004672">
    <property type="term" value="F:protein kinase activity"/>
    <property type="evidence" value="ECO:0007669"/>
    <property type="project" value="UniProtKB-ARBA"/>
</dbReference>
<dbReference type="HOGENOM" id="CLU_155085_2_1_5"/>
<feature type="domain" description="HPt" evidence="3">
    <location>
        <begin position="12"/>
        <end position="110"/>
    </location>
</feature>
<name>E0TIH2_PARBH</name>
<dbReference type="Gene3D" id="1.20.120.160">
    <property type="entry name" value="HPT domain"/>
    <property type="match status" value="1"/>
</dbReference>
<dbReference type="Pfam" id="PF01627">
    <property type="entry name" value="Hpt"/>
    <property type="match status" value="1"/>
</dbReference>
<evidence type="ECO:0000256" key="1">
    <source>
        <dbReference type="ARBA" id="ARBA00023012"/>
    </source>
</evidence>
<evidence type="ECO:0000259" key="3">
    <source>
        <dbReference type="PROSITE" id="PS50894"/>
    </source>
</evidence>
<dbReference type="EMBL" id="CP002156">
    <property type="protein sequence ID" value="ADM10291.1"/>
    <property type="molecule type" value="Genomic_DNA"/>
</dbReference>
<dbReference type="GO" id="GO:0000160">
    <property type="term" value="P:phosphorelay signal transduction system"/>
    <property type="evidence" value="ECO:0007669"/>
    <property type="project" value="UniProtKB-KW"/>
</dbReference>
<dbReference type="PROSITE" id="PS50894">
    <property type="entry name" value="HPT"/>
    <property type="match status" value="1"/>
</dbReference>
<dbReference type="KEGG" id="pbr:PB2503_11219"/>
<gene>
    <name evidence="4" type="ordered locus">PB2503_11219</name>
</gene>
<dbReference type="RefSeq" id="WP_013301265.1">
    <property type="nucleotide sequence ID" value="NC_014414.1"/>
</dbReference>
<protein>
    <recommendedName>
        <fullName evidence="3">HPt domain-containing protein</fullName>
    </recommendedName>
</protein>
<dbReference type="InterPro" id="IPR036641">
    <property type="entry name" value="HPT_dom_sf"/>
</dbReference>
<organism evidence="4 5">
    <name type="scientific">Parvularcula bermudensis (strain ATCC BAA-594 / HTCC2503 / KCTC 12087)</name>
    <dbReference type="NCBI Taxonomy" id="314260"/>
    <lineage>
        <taxon>Bacteria</taxon>
        <taxon>Pseudomonadati</taxon>
        <taxon>Pseudomonadota</taxon>
        <taxon>Alphaproteobacteria</taxon>
        <taxon>Parvularculales</taxon>
        <taxon>Parvularculaceae</taxon>
        <taxon>Parvularcula</taxon>
    </lineage>
</organism>
<sequence>MALIDVHHLNQYVAGDRALRDEILAIYEQQVETWAEVLNPMANDTAWRDAAHALKGASRGVGAWEIGQICEEAEGMIGPEASLDDRADALNRLRDVVRATINEVRRLRQS</sequence>
<dbReference type="OrthoDB" id="7173540at2"/>
<evidence type="ECO:0000313" key="4">
    <source>
        <dbReference type="EMBL" id="ADM10291.1"/>
    </source>
</evidence>
<dbReference type="SUPFAM" id="SSF47226">
    <property type="entry name" value="Histidine-containing phosphotransfer domain, HPT domain"/>
    <property type="match status" value="1"/>
</dbReference>
<dbReference type="STRING" id="314260.PB2503_11219"/>
<evidence type="ECO:0000256" key="2">
    <source>
        <dbReference type="PROSITE-ProRule" id="PRU00110"/>
    </source>
</evidence>
<reference evidence="5" key="1">
    <citation type="submission" date="2010-08" db="EMBL/GenBank/DDBJ databases">
        <title>Genome sequence of Parvularcula bermudensis HTCC2503.</title>
        <authorList>
            <person name="Kang D.-M."/>
            <person name="Oh H.-M."/>
            <person name="Cho J.-C."/>
        </authorList>
    </citation>
    <scope>NUCLEOTIDE SEQUENCE [LARGE SCALE GENOMIC DNA]</scope>
    <source>
        <strain evidence="5">ATCC BAA-594 / HTCC2503 / KCTC 12087</strain>
    </source>
</reference>
<feature type="modified residue" description="Phosphohistidine" evidence="2">
    <location>
        <position position="52"/>
    </location>
</feature>
<keyword evidence="5" id="KW-1185">Reference proteome</keyword>
<dbReference type="AlphaFoldDB" id="E0TIH2"/>
<accession>E0TIH2</accession>
<proteinExistence type="predicted"/>
<reference evidence="4 5" key="2">
    <citation type="journal article" date="2011" name="J. Bacteriol.">
        <title>Complete genome sequence of strain HTCC2503T of Parvularcula bermudensis, the type species of the order "Parvularculales" in the class Alphaproteobacteria.</title>
        <authorList>
            <person name="Oh H.M."/>
            <person name="Kang I."/>
            <person name="Vergin K.L."/>
            <person name="Kang D."/>
            <person name="Rhee K.H."/>
            <person name="Giovannoni S.J."/>
            <person name="Cho J.C."/>
        </authorList>
    </citation>
    <scope>NUCLEOTIDE SEQUENCE [LARGE SCALE GENOMIC DNA]</scope>
    <source>
        <strain evidence="5">ATCC BAA-594 / HTCC2503 / KCTC 12087</strain>
    </source>
</reference>
<keyword evidence="2" id="KW-0597">Phosphoprotein</keyword>
<dbReference type="Proteomes" id="UP000001302">
    <property type="component" value="Chromosome"/>
</dbReference>
<evidence type="ECO:0000313" key="5">
    <source>
        <dbReference type="Proteomes" id="UP000001302"/>
    </source>
</evidence>